<feature type="active site" evidence="5">
    <location>
        <position position="263"/>
    </location>
</feature>
<dbReference type="Pfam" id="PF14543">
    <property type="entry name" value="TAXi_N"/>
    <property type="match status" value="1"/>
</dbReference>
<dbReference type="InterPro" id="IPR032861">
    <property type="entry name" value="TAXi_N"/>
</dbReference>
<evidence type="ECO:0000256" key="4">
    <source>
        <dbReference type="ARBA" id="ARBA00023180"/>
    </source>
</evidence>
<dbReference type="SUPFAM" id="SSF50630">
    <property type="entry name" value="Acid proteases"/>
    <property type="match status" value="1"/>
</dbReference>
<dbReference type="PRINTS" id="PR01217">
    <property type="entry name" value="PRICHEXTENSN"/>
</dbReference>
<dbReference type="InterPro" id="IPR001461">
    <property type="entry name" value="Aspartic_peptidase_A1"/>
</dbReference>
<dbReference type="PANTHER" id="PTHR13683:SF817">
    <property type="entry name" value="OS07G0592200 PROTEIN"/>
    <property type="match status" value="1"/>
</dbReference>
<feature type="compositionally biased region" description="Low complexity" evidence="6">
    <location>
        <begin position="404"/>
        <end position="420"/>
    </location>
</feature>
<dbReference type="CDD" id="cd05476">
    <property type="entry name" value="pepsin_A_like_plant"/>
    <property type="match status" value="1"/>
</dbReference>
<keyword evidence="2" id="KW-0645">Protease</keyword>
<name>A0A7S0RJ26_9CHLO</name>
<dbReference type="AlphaFoldDB" id="A0A7S0RJ26"/>
<evidence type="ECO:0000256" key="6">
    <source>
        <dbReference type="SAM" id="MobiDB-lite"/>
    </source>
</evidence>
<dbReference type="PROSITE" id="PS00141">
    <property type="entry name" value="ASP_PROTEASE"/>
    <property type="match status" value="2"/>
</dbReference>
<feature type="compositionally biased region" description="Pro residues" evidence="6">
    <location>
        <begin position="448"/>
        <end position="464"/>
    </location>
</feature>
<dbReference type="InterPro" id="IPR021109">
    <property type="entry name" value="Peptidase_aspartic_dom_sf"/>
</dbReference>
<keyword evidence="7" id="KW-1133">Transmembrane helix</keyword>
<evidence type="ECO:0000256" key="1">
    <source>
        <dbReference type="ARBA" id="ARBA00007447"/>
    </source>
</evidence>
<dbReference type="InterPro" id="IPR033121">
    <property type="entry name" value="PEPTIDASE_A1"/>
</dbReference>
<dbReference type="GO" id="GO:0004190">
    <property type="term" value="F:aspartic-type endopeptidase activity"/>
    <property type="evidence" value="ECO:0007669"/>
    <property type="project" value="UniProtKB-KW"/>
</dbReference>
<feature type="active site" evidence="5">
    <location>
        <position position="53"/>
    </location>
</feature>
<feature type="compositionally biased region" description="Low complexity" evidence="6">
    <location>
        <begin position="428"/>
        <end position="447"/>
    </location>
</feature>
<evidence type="ECO:0000256" key="5">
    <source>
        <dbReference type="PIRSR" id="PIRSR601461-1"/>
    </source>
</evidence>
<evidence type="ECO:0000259" key="8">
    <source>
        <dbReference type="PROSITE" id="PS51767"/>
    </source>
</evidence>
<keyword evidence="7" id="KW-0472">Membrane</keyword>
<evidence type="ECO:0000256" key="7">
    <source>
        <dbReference type="SAM" id="Phobius"/>
    </source>
</evidence>
<keyword evidence="4" id="KW-0325">Glycoprotein</keyword>
<feature type="compositionally biased region" description="Low complexity" evidence="6">
    <location>
        <begin position="490"/>
        <end position="510"/>
    </location>
</feature>
<evidence type="ECO:0000256" key="2">
    <source>
        <dbReference type="ARBA" id="ARBA00022750"/>
    </source>
</evidence>
<keyword evidence="2" id="KW-0064">Aspartyl protease</keyword>
<feature type="domain" description="Peptidase A1" evidence="8">
    <location>
        <begin position="35"/>
        <end position="386"/>
    </location>
</feature>
<dbReference type="PANTHER" id="PTHR13683">
    <property type="entry name" value="ASPARTYL PROTEASES"/>
    <property type="match status" value="1"/>
</dbReference>
<reference evidence="9" key="1">
    <citation type="submission" date="2021-01" db="EMBL/GenBank/DDBJ databases">
        <authorList>
            <person name="Corre E."/>
            <person name="Pelletier E."/>
            <person name="Niang G."/>
            <person name="Scheremetjew M."/>
            <person name="Finn R."/>
            <person name="Kale V."/>
            <person name="Holt S."/>
            <person name="Cochrane G."/>
            <person name="Meng A."/>
            <person name="Brown T."/>
            <person name="Cohen L."/>
        </authorList>
    </citation>
    <scope>NUCLEOTIDE SEQUENCE</scope>
    <source>
        <strain evidence="9">SAG 11-49</strain>
    </source>
</reference>
<dbReference type="InterPro" id="IPR032799">
    <property type="entry name" value="TAXi_C"/>
</dbReference>
<accession>A0A7S0RJ26</accession>
<proteinExistence type="inferred from homology"/>
<gene>
    <name evidence="9" type="ORF">CLEI1391_LOCUS8928</name>
</gene>
<protein>
    <recommendedName>
        <fullName evidence="8">Peptidase A1 domain-containing protein</fullName>
    </recommendedName>
</protein>
<organism evidence="9">
    <name type="scientific">Chlamydomonas leiostraca</name>
    <dbReference type="NCBI Taxonomy" id="1034604"/>
    <lineage>
        <taxon>Eukaryota</taxon>
        <taxon>Viridiplantae</taxon>
        <taxon>Chlorophyta</taxon>
        <taxon>core chlorophytes</taxon>
        <taxon>Chlorophyceae</taxon>
        <taxon>CS clade</taxon>
        <taxon>Chlamydomonadales</taxon>
        <taxon>Chlamydomonadaceae</taxon>
        <taxon>Chlamydomonas</taxon>
    </lineage>
</organism>
<evidence type="ECO:0000256" key="3">
    <source>
        <dbReference type="ARBA" id="ARBA00022801"/>
    </source>
</evidence>
<comment type="similarity">
    <text evidence="1">Belongs to the peptidase A1 family.</text>
</comment>
<dbReference type="Pfam" id="PF14541">
    <property type="entry name" value="TAXi_C"/>
    <property type="match status" value="1"/>
</dbReference>
<dbReference type="GO" id="GO:0006508">
    <property type="term" value="P:proteolysis"/>
    <property type="evidence" value="ECO:0007669"/>
    <property type="project" value="InterPro"/>
</dbReference>
<keyword evidence="3" id="KW-0378">Hydrolase</keyword>
<sequence>MVLPLGIKKGAVRSRSLLRTGLVNVDGAVREVGYFYATLKLGTPARQFELIIDTGSTISYVPCADCKHCGKHKDEAFDPKSSKTAVMLPCGTPKCNCGSPACQCISNKCFYSRTYAERSSSEGFLLEDNFEFPDTPGSVAAGQKNPDVKLVFGCEQQETGEIYRQTADGILGMGNNNNAFQSQLVEQKVIDDTFALCFGYPDGGAMFLGDVPFADHDKMVYTPLLPGWQTHYYTVKIEQMTVGGSKVNVAASVYAQGYGAVLDSGTTFTYLPTAAFNSFSDLVDKAAKSKGLQRRPGADPQYNDICWKGAPDDVKRLHTVFPEVEMAFGGGAVLKLRPLQYLFVLGGGSYCLGMFDNGGSGSLIGGITVRDVILQYDRRNQRAGFLPVESCRNIPLGQPKQPGTTPTTTPTTTTPTTAPASSPPSPKTTPATITDKPSSGSPDAAKASPPPPAAKPAASPPPPASKTGNPSKASPAPKADAHAPKGGSNTTQQQQPAGAATPPPRAGRTGIIVTDDTPHSSVFTPAVMLVGAAAIMVFGGVTAFIYRRQLWAWIGKMTAQLDAQDEQELVSLKTGQLKGSAGAAKGAAGGSSSTSV</sequence>
<feature type="region of interest" description="Disordered" evidence="6">
    <location>
        <begin position="390"/>
        <end position="512"/>
    </location>
</feature>
<dbReference type="InterPro" id="IPR001969">
    <property type="entry name" value="Aspartic_peptidase_AS"/>
</dbReference>
<feature type="transmembrane region" description="Helical" evidence="7">
    <location>
        <begin position="522"/>
        <end position="546"/>
    </location>
</feature>
<dbReference type="Gene3D" id="2.40.70.10">
    <property type="entry name" value="Acid Proteases"/>
    <property type="match status" value="2"/>
</dbReference>
<evidence type="ECO:0000313" key="9">
    <source>
        <dbReference type="EMBL" id="CAD8679201.1"/>
    </source>
</evidence>
<dbReference type="EMBL" id="HBFB01015917">
    <property type="protein sequence ID" value="CAD8679201.1"/>
    <property type="molecule type" value="Transcribed_RNA"/>
</dbReference>
<keyword evidence="7" id="KW-0812">Transmembrane</keyword>
<dbReference type="InterPro" id="IPR034161">
    <property type="entry name" value="Pepsin-like_plant"/>
</dbReference>
<dbReference type="PROSITE" id="PS51767">
    <property type="entry name" value="PEPTIDASE_A1"/>
    <property type="match status" value="1"/>
</dbReference>